<dbReference type="EMBL" id="JACCBG010000001">
    <property type="protein sequence ID" value="NYD40882.1"/>
    <property type="molecule type" value="Genomic_DNA"/>
</dbReference>
<dbReference type="Proteomes" id="UP000535511">
    <property type="component" value="Unassembled WGS sequence"/>
</dbReference>
<keyword evidence="4" id="KW-1185">Reference proteome</keyword>
<feature type="chain" id="PRO_5031035137" evidence="1">
    <location>
        <begin position="28"/>
        <end position="411"/>
    </location>
</feature>
<keyword evidence="1" id="KW-0732">Signal</keyword>
<dbReference type="NCBIfam" id="TIGR02669">
    <property type="entry name" value="SpoIID_LytB"/>
    <property type="match status" value="1"/>
</dbReference>
<evidence type="ECO:0000313" key="4">
    <source>
        <dbReference type="Proteomes" id="UP000535511"/>
    </source>
</evidence>
<dbReference type="InterPro" id="IPR051922">
    <property type="entry name" value="Bact_Sporulation_Assoc"/>
</dbReference>
<dbReference type="Pfam" id="PF08486">
    <property type="entry name" value="SpoIID"/>
    <property type="match status" value="1"/>
</dbReference>
<evidence type="ECO:0000313" key="3">
    <source>
        <dbReference type="EMBL" id="NYD40882.1"/>
    </source>
</evidence>
<dbReference type="InterPro" id="IPR013693">
    <property type="entry name" value="SpoIID/LytB_N"/>
</dbReference>
<reference evidence="3 4" key="1">
    <citation type="submission" date="2020-07" db="EMBL/GenBank/DDBJ databases">
        <title>Sequencing the genomes of 1000 actinobacteria strains.</title>
        <authorList>
            <person name="Klenk H.-P."/>
        </authorList>
    </citation>
    <scope>NUCLEOTIDE SEQUENCE [LARGE SCALE GENOMIC DNA]</scope>
    <source>
        <strain evidence="3 4">DSM 21350</strain>
    </source>
</reference>
<evidence type="ECO:0000256" key="1">
    <source>
        <dbReference type="SAM" id="SignalP"/>
    </source>
</evidence>
<dbReference type="RefSeq" id="WP_179662709.1">
    <property type="nucleotide sequence ID" value="NZ_JACCBG010000001.1"/>
</dbReference>
<feature type="domain" description="Sporulation stage II protein D amidase enhancer LytB N-terminal" evidence="2">
    <location>
        <begin position="193"/>
        <end position="281"/>
    </location>
</feature>
<dbReference type="GO" id="GO:0030435">
    <property type="term" value="P:sporulation resulting in formation of a cellular spore"/>
    <property type="evidence" value="ECO:0007669"/>
    <property type="project" value="InterPro"/>
</dbReference>
<gene>
    <name evidence="3" type="ORF">BJZ21_000965</name>
</gene>
<organism evidence="3 4">
    <name type="scientific">Nocardioides panaciterrulae</name>
    <dbReference type="NCBI Taxonomy" id="661492"/>
    <lineage>
        <taxon>Bacteria</taxon>
        <taxon>Bacillati</taxon>
        <taxon>Actinomycetota</taxon>
        <taxon>Actinomycetes</taxon>
        <taxon>Propionibacteriales</taxon>
        <taxon>Nocardioidaceae</taxon>
        <taxon>Nocardioides</taxon>
    </lineage>
</organism>
<dbReference type="AlphaFoldDB" id="A0A7Y9J9R1"/>
<dbReference type="PROSITE" id="PS51318">
    <property type="entry name" value="TAT"/>
    <property type="match status" value="1"/>
</dbReference>
<protein>
    <submittedName>
        <fullName evidence="3">SpoIID/LytB domain protein</fullName>
    </submittedName>
</protein>
<comment type="caution">
    <text evidence="3">The sequence shown here is derived from an EMBL/GenBank/DDBJ whole genome shotgun (WGS) entry which is preliminary data.</text>
</comment>
<dbReference type="InterPro" id="IPR013486">
    <property type="entry name" value="SpoIID/LytB"/>
</dbReference>
<feature type="signal peptide" evidence="1">
    <location>
        <begin position="1"/>
        <end position="27"/>
    </location>
</feature>
<accession>A0A7Y9J9R1</accession>
<dbReference type="PANTHER" id="PTHR30032:SF4">
    <property type="entry name" value="AMIDASE ENHANCER"/>
    <property type="match status" value="1"/>
</dbReference>
<dbReference type="InterPro" id="IPR006311">
    <property type="entry name" value="TAT_signal"/>
</dbReference>
<name>A0A7Y9J9R1_9ACTN</name>
<dbReference type="PANTHER" id="PTHR30032">
    <property type="entry name" value="N-ACETYLMURAMOYL-L-ALANINE AMIDASE-RELATED"/>
    <property type="match status" value="1"/>
</dbReference>
<dbReference type="GO" id="GO:0030288">
    <property type="term" value="C:outer membrane-bounded periplasmic space"/>
    <property type="evidence" value="ECO:0007669"/>
    <property type="project" value="TreeGrafter"/>
</dbReference>
<evidence type="ECO:0000259" key="2">
    <source>
        <dbReference type="Pfam" id="PF08486"/>
    </source>
</evidence>
<sequence length="411" mass="44267">MPALRLRRLLAAVAAGGLAATMGPAAAARADEPVPVPDPGAITLTGDGYGHGVGMSQYGAYSAAYNGLAGYKKILRFYYRGIDKRFGEARGRMKVLVSADNSTLIVRDAPGLVVRRVDSGRTFHLDGVKRAKRWRVRAVGDDRSEVAYRSRGWHVLRTIRGDVELQAHGPLSLLVAGGVRDYRGALRSASYDGHRVTVDVLPMEAYVRGVVTSEMYSNWPQQALRAQAVASRTYAAYERAHTARAAYDLCDTASCQAYRGVAGESSGGTKAARATAHQVLTDDGELAYAQFSASNGGWTVADDRFPYLQAREDDWEGTSTDYYGWTKTLSDADVEAQWPAIGNLTSLTVDQRDGHDRDASRGGRALTLTLTGDAGSVDVDAATFQRRFGLRSTLFTVVACAPDQATPDCPS</sequence>
<proteinExistence type="predicted"/>